<dbReference type="AlphaFoldDB" id="A0A9P5V4G0"/>
<dbReference type="Proteomes" id="UP000748756">
    <property type="component" value="Unassembled WGS sequence"/>
</dbReference>
<feature type="non-terminal residue" evidence="2">
    <location>
        <position position="1"/>
    </location>
</feature>
<comment type="caution">
    <text evidence="2">The sequence shown here is derived from an EMBL/GenBank/DDBJ whole genome shotgun (WGS) entry which is preliminary data.</text>
</comment>
<reference evidence="2" key="1">
    <citation type="journal article" date="2020" name="Fungal Divers.">
        <title>Resolving the Mortierellaceae phylogeny through synthesis of multi-gene phylogenetics and phylogenomics.</title>
        <authorList>
            <person name="Vandepol N."/>
            <person name="Liber J."/>
            <person name="Desiro A."/>
            <person name="Na H."/>
            <person name="Kennedy M."/>
            <person name="Barry K."/>
            <person name="Grigoriev I.V."/>
            <person name="Miller A.N."/>
            <person name="O'Donnell K."/>
            <person name="Stajich J.E."/>
            <person name="Bonito G."/>
        </authorList>
    </citation>
    <scope>NUCLEOTIDE SEQUENCE</scope>
    <source>
        <strain evidence="2">NRRL 6426</strain>
    </source>
</reference>
<feature type="compositionally biased region" description="Basic and acidic residues" evidence="1">
    <location>
        <begin position="16"/>
        <end position="48"/>
    </location>
</feature>
<evidence type="ECO:0000256" key="1">
    <source>
        <dbReference type="SAM" id="MobiDB-lite"/>
    </source>
</evidence>
<accession>A0A9P5V4G0</accession>
<gene>
    <name evidence="2" type="ORF">BG015_003337</name>
</gene>
<evidence type="ECO:0000313" key="3">
    <source>
        <dbReference type="Proteomes" id="UP000748756"/>
    </source>
</evidence>
<feature type="compositionally biased region" description="Polar residues" evidence="1">
    <location>
        <begin position="49"/>
        <end position="59"/>
    </location>
</feature>
<feature type="compositionally biased region" description="Polar residues" evidence="1">
    <location>
        <begin position="1"/>
        <end position="15"/>
    </location>
</feature>
<protein>
    <submittedName>
        <fullName evidence="2">Uncharacterized protein</fullName>
    </submittedName>
</protein>
<organism evidence="2 3">
    <name type="scientific">Linnemannia schmuckeri</name>
    <dbReference type="NCBI Taxonomy" id="64567"/>
    <lineage>
        <taxon>Eukaryota</taxon>
        <taxon>Fungi</taxon>
        <taxon>Fungi incertae sedis</taxon>
        <taxon>Mucoromycota</taxon>
        <taxon>Mortierellomycotina</taxon>
        <taxon>Mortierellomycetes</taxon>
        <taxon>Mortierellales</taxon>
        <taxon>Mortierellaceae</taxon>
        <taxon>Linnemannia</taxon>
    </lineage>
</organism>
<feature type="region of interest" description="Disordered" evidence="1">
    <location>
        <begin position="1"/>
        <end position="77"/>
    </location>
</feature>
<proteinExistence type="predicted"/>
<sequence length="77" mass="8691">TSLLEAVQSTPTHSLLDSHHNYQHNPGDDKGFGVDDIPKHRRRPDDPLRQNTSRVAQSMPTTPTPTPTPAERRAFFF</sequence>
<evidence type="ECO:0000313" key="2">
    <source>
        <dbReference type="EMBL" id="KAF9134978.1"/>
    </source>
</evidence>
<dbReference type="EMBL" id="JAAAUQ010001728">
    <property type="protein sequence ID" value="KAF9134978.1"/>
    <property type="molecule type" value="Genomic_DNA"/>
</dbReference>
<name>A0A9P5V4G0_9FUNG</name>
<keyword evidence="3" id="KW-1185">Reference proteome</keyword>